<evidence type="ECO:0000313" key="3">
    <source>
        <dbReference type="Proteomes" id="UP000199318"/>
    </source>
</evidence>
<evidence type="ECO:0000313" key="2">
    <source>
        <dbReference type="EMBL" id="SER90264.1"/>
    </source>
</evidence>
<dbReference type="RefSeq" id="WP_093072588.1">
    <property type="nucleotide sequence ID" value="NZ_FOGV01000008.1"/>
</dbReference>
<comment type="caution">
    <text evidence="2">The sequence shown here is derived from an EMBL/GenBank/DDBJ whole genome shotgun (WGS) entry which is preliminary data.</text>
</comment>
<keyword evidence="3" id="KW-1185">Reference proteome</keyword>
<feature type="coiled-coil region" evidence="1">
    <location>
        <begin position="798"/>
        <end position="894"/>
    </location>
</feature>
<organism evidence="2 3">
    <name type="scientific">Salisediminibacterium halotolerans</name>
    <dbReference type="NCBI Taxonomy" id="517425"/>
    <lineage>
        <taxon>Bacteria</taxon>
        <taxon>Bacillati</taxon>
        <taxon>Bacillota</taxon>
        <taxon>Bacilli</taxon>
        <taxon>Bacillales</taxon>
        <taxon>Bacillaceae</taxon>
        <taxon>Salisediminibacterium</taxon>
    </lineage>
</organism>
<dbReference type="STRING" id="1464123.SAMN05444126_10877"/>
<gene>
    <name evidence="2" type="ORF">SAMN05444126_10877</name>
</gene>
<proteinExistence type="predicted"/>
<protein>
    <recommendedName>
        <fullName evidence="4">Chromosome segregation ATPase</fullName>
    </recommendedName>
</protein>
<feature type="coiled-coil region" evidence="1">
    <location>
        <begin position="580"/>
        <end position="614"/>
    </location>
</feature>
<sequence>MPAISKIRFTNVVYEEGMKRYNDELFRFDGYNGGVVLENGGGKTVFIQAALQAVLPHADVAGRKMKQTLQLDGAPAHVAIEWIISEQPRRYLVTCVTLFLRNNTLDSLRYTYEYGPDDLHSIEGLPLVRDDGARPADRGEMSDYYQQMNQQSLNAQTYTTLQAFRHELENQYHIISKEWESIITVNSAEGGVEAFFDGCKQTSQLFDRLLIPTVENAVAGEHQDSFLSTFEKHREQFKLYQTLKRRIEELTAVEQKLKAYTETFAAFEETRTAYEAEKSRTKGYFQLLQKDQAAVETERADVDAQLKQWEAETSRLERRRKSLNIAEYEAAMQDANNTLAAESAAHADANETVAAYNHEYYSIQLVQQQQKYETAKELAANIESSIARFDEESTDTEITEALEANAQELKGYFEQEASKRNREIDRITWQIQPLEAQITSETAQLATVKSDEQDTRTTYDRKTGSIESLQAELVEERQYILSNPEHESVEHQLSLWNERLDTIDQDQVTITNQNRKRAETMSQKQEQLNAAREAITTRTGKLQAGYAALEQMEKAHEEVVQVLAEVQPKWQETKSLYLQQHQMEKALHDKEAQAEKAREKALIAERQARRAYDDYYTQDVFFADSHLSKRLEQLTNAFSTIETGVQFIQSLHEDVDVYMQRYPSWPTTLITTAKEKEALTRRIEGFKEELQFPIEVISIEEAKALAHETVTEASSLLPTYWEENVHTASFRKWQNEAAEAANTAANTLAAREAEKNLIVQARKRLYQFLQTYPYEDRKAQEEAVHALEAAQESAYHEISGLEHELKQFEAAKSGEEKRLHELQNEAHGLSDLVRRAKTYMEKSRRLTQLESEKQETEGRLARFHEARRKHEKQIERLKEEVDGRKADLREAEHALKHVQHDPLYETVQTHHALHTNKTYALLNREREQLLRALEAQSESRSKLISDLEREQEKQAEAEKQIHWLKAEYPDVDDTFPLPTFVDDRLNTLLKRRNEAKAARKKLAVQKQQAEKAATKAEAIYEQEKSTFEAAHPDDAPETFTQPLPQAWMELEEAQNTVEQQKLYFNGEKDRLLNVQADIDTALQALEKLEEAHHFTGPSVLANKPAPEEETAFTYQRGRTAKQLTERLRETAAAVNEQSEGVRQEEQRFKRFTEQTINDFKMQERLIKGVETKTDYPSALRFQEDMSNSIQSSIRYNEKTMRSYDEQLEMFITRVHGHLVTIADELKTIPLKTRVKVDGQWKQIYQFKIPEWSEEDGKARLRDHISWIVDQLDHETYQDEYGQEDLTKVRKDLEKWLASKQLLRKVLNDEAMAVRCRKVMNNHEVTSRSSAWETTNNWSGGERWSKNMTLFLGVLNYIAEKQQPVAQKSVRHRTVILDNPFGAASSDHILSPVFFIAEQLGFQIIALTAHVEGKFLRDYFPVIYSCRLRRAVDGSTQIMTKEKELNRAYFRDHHPRALENLGDAEQLPLFGED</sequence>
<accession>A0A1H9SZR7</accession>
<dbReference type="OrthoDB" id="9815057at2"/>
<dbReference type="EMBL" id="FOGV01000008">
    <property type="protein sequence ID" value="SER90264.1"/>
    <property type="molecule type" value="Genomic_DNA"/>
</dbReference>
<keyword evidence="1" id="KW-0175">Coiled coil</keyword>
<evidence type="ECO:0000256" key="1">
    <source>
        <dbReference type="SAM" id="Coils"/>
    </source>
</evidence>
<evidence type="ECO:0008006" key="4">
    <source>
        <dbReference type="Google" id="ProtNLM"/>
    </source>
</evidence>
<feature type="coiled-coil region" evidence="1">
    <location>
        <begin position="919"/>
        <end position="1026"/>
    </location>
</feature>
<reference evidence="3" key="1">
    <citation type="submission" date="2016-10" db="EMBL/GenBank/DDBJ databases">
        <authorList>
            <person name="de Groot N.N."/>
        </authorList>
    </citation>
    <scope>NUCLEOTIDE SEQUENCE [LARGE SCALE GENOMIC DNA]</scope>
    <source>
        <strain evidence="3">10nlg</strain>
    </source>
</reference>
<dbReference type="Proteomes" id="UP000199318">
    <property type="component" value="Unassembled WGS sequence"/>
</dbReference>
<feature type="coiled-coil region" evidence="1">
    <location>
        <begin position="243"/>
        <end position="392"/>
    </location>
</feature>
<name>A0A1H9SZR7_9BACI</name>